<sequence length="573" mass="62419">MPSASPASVKRPSMHERSTSGHSLSSSGKQQTHIPKVHRPHIVGRHSRNVSHGKNLSKLNRNESASNVQTTRNHQRKKSGASTPGQSPKSPGLPKRNSSHVVLPKNTSHANLRKNHSATILTTRNGSHMNLKRQGLPPTPKPKDETQKTGFFELGDHSSGEEEEGEWEDSTTQSPELTRNNSKASTPARVATPVSERTSERVQQSHTGAERDVPFHTGVPKLSARSLPTLRPEQVDADEHAPPDPEFLQARRGSRAPPAMSTISAMAGLTRSESNRSFQEIKHAEAESMDATPNMSVPEGSASADKPVSKFLRQPSNTSDTKSMMDDASDEDSANFLNNYKPQPSESPEKPRHMHKVRFSSMPSRTQQKLELERREMLRTGGGPTTPPASTLALGGASTLSLHSRSGSRGRNRSYVDESKALKVSYETGLRQLAVVRRFRNPLAESFRRLKDSESIPPDTGVITPRGAPSTKTRPQSRRSVVTQGAANGTAKSNVSRSLEDNQPSPLASRSSGGERSGRMNFQRQGSHDDIGVTPLGGSLDGADEDDGMSPEEALMRRLWNSREVYDTSPATT</sequence>
<reference evidence="2 3" key="1">
    <citation type="submission" date="2013-03" db="EMBL/GenBank/DDBJ databases">
        <title>The Genome Sequence of Phialophora europaea CBS 101466.</title>
        <authorList>
            <consortium name="The Broad Institute Genomics Platform"/>
            <person name="Cuomo C."/>
            <person name="de Hoog S."/>
            <person name="Gorbushina A."/>
            <person name="Walker B."/>
            <person name="Young S.K."/>
            <person name="Zeng Q."/>
            <person name="Gargeya S."/>
            <person name="Fitzgerald M."/>
            <person name="Haas B."/>
            <person name="Abouelleil A."/>
            <person name="Allen A.W."/>
            <person name="Alvarado L."/>
            <person name="Arachchi H.M."/>
            <person name="Berlin A.M."/>
            <person name="Chapman S.B."/>
            <person name="Gainer-Dewar J."/>
            <person name="Goldberg J."/>
            <person name="Griggs A."/>
            <person name="Gujja S."/>
            <person name="Hansen M."/>
            <person name="Howarth C."/>
            <person name="Imamovic A."/>
            <person name="Ireland A."/>
            <person name="Larimer J."/>
            <person name="McCowan C."/>
            <person name="Murphy C."/>
            <person name="Pearson M."/>
            <person name="Poon T.W."/>
            <person name="Priest M."/>
            <person name="Roberts A."/>
            <person name="Saif S."/>
            <person name="Shea T."/>
            <person name="Sisk P."/>
            <person name="Sykes S."/>
            <person name="Wortman J."/>
            <person name="Nusbaum C."/>
            <person name="Birren B."/>
        </authorList>
    </citation>
    <scope>NUCLEOTIDE SEQUENCE [LARGE SCALE GENOMIC DNA]</scope>
    <source>
        <strain evidence="2 3">CBS 101466</strain>
    </source>
</reference>
<dbReference type="VEuPathDB" id="FungiDB:HMPREF1541_05806"/>
<feature type="region of interest" description="Disordered" evidence="1">
    <location>
        <begin position="450"/>
        <end position="573"/>
    </location>
</feature>
<dbReference type="GO" id="GO:0000329">
    <property type="term" value="C:fungal-type vacuole membrane"/>
    <property type="evidence" value="ECO:0007669"/>
    <property type="project" value="TreeGrafter"/>
</dbReference>
<dbReference type="Proteomes" id="UP000030752">
    <property type="component" value="Unassembled WGS sequence"/>
</dbReference>
<accession>W2RTD4</accession>
<dbReference type="PANTHER" id="PTHR22794">
    <property type="entry name" value="THAP DOMAIN PROTEIN 11"/>
    <property type="match status" value="1"/>
</dbReference>
<evidence type="ECO:0000313" key="3">
    <source>
        <dbReference type="Proteomes" id="UP000030752"/>
    </source>
</evidence>
<evidence type="ECO:0000313" key="2">
    <source>
        <dbReference type="EMBL" id="ETN39580.1"/>
    </source>
</evidence>
<gene>
    <name evidence="2" type="ORF">HMPREF1541_05806</name>
</gene>
<feature type="compositionally biased region" description="Polar residues" evidence="1">
    <location>
        <begin position="470"/>
        <end position="508"/>
    </location>
</feature>
<dbReference type="eggNOG" id="ENOG502QSCZ">
    <property type="taxonomic scope" value="Eukaryota"/>
</dbReference>
<feature type="compositionally biased region" description="Basic residues" evidence="1">
    <location>
        <begin position="35"/>
        <end position="51"/>
    </location>
</feature>
<dbReference type="RefSeq" id="XP_008718365.1">
    <property type="nucleotide sequence ID" value="XM_008720143.1"/>
</dbReference>
<dbReference type="STRING" id="1220924.W2RTD4"/>
<dbReference type="AlphaFoldDB" id="W2RTD4"/>
<protein>
    <submittedName>
        <fullName evidence="2">Uncharacterized protein</fullName>
    </submittedName>
</protein>
<feature type="region of interest" description="Disordered" evidence="1">
    <location>
        <begin position="1"/>
        <end position="415"/>
    </location>
</feature>
<dbReference type="GO" id="GO:0031931">
    <property type="term" value="C:TORC1 complex"/>
    <property type="evidence" value="ECO:0007669"/>
    <property type="project" value="TreeGrafter"/>
</dbReference>
<feature type="compositionally biased region" description="Polar residues" evidence="1">
    <location>
        <begin position="117"/>
        <end position="128"/>
    </location>
</feature>
<feature type="compositionally biased region" description="Basic and acidic residues" evidence="1">
    <location>
        <begin position="233"/>
        <end position="243"/>
    </location>
</feature>
<keyword evidence="3" id="KW-1185">Reference proteome</keyword>
<dbReference type="OrthoDB" id="5430106at2759"/>
<name>W2RTD4_CYPE1</name>
<feature type="compositionally biased region" description="Basic and acidic residues" evidence="1">
    <location>
        <begin position="368"/>
        <end position="378"/>
    </location>
</feature>
<feature type="compositionally biased region" description="Polar residues" evidence="1">
    <location>
        <begin position="80"/>
        <end position="89"/>
    </location>
</feature>
<feature type="compositionally biased region" description="Polar residues" evidence="1">
    <location>
        <begin position="52"/>
        <end position="72"/>
    </location>
</feature>
<evidence type="ECO:0000256" key="1">
    <source>
        <dbReference type="SAM" id="MobiDB-lite"/>
    </source>
</evidence>
<feature type="compositionally biased region" description="Polar residues" evidence="1">
    <location>
        <begin position="335"/>
        <end position="346"/>
    </location>
</feature>
<organism evidence="2 3">
    <name type="scientific">Cyphellophora europaea (strain CBS 101466)</name>
    <name type="common">Phialophora europaea</name>
    <dbReference type="NCBI Taxonomy" id="1220924"/>
    <lineage>
        <taxon>Eukaryota</taxon>
        <taxon>Fungi</taxon>
        <taxon>Dikarya</taxon>
        <taxon>Ascomycota</taxon>
        <taxon>Pezizomycotina</taxon>
        <taxon>Eurotiomycetes</taxon>
        <taxon>Chaetothyriomycetidae</taxon>
        <taxon>Chaetothyriales</taxon>
        <taxon>Cyphellophoraceae</taxon>
        <taxon>Cyphellophora</taxon>
    </lineage>
</organism>
<proteinExistence type="predicted"/>
<dbReference type="HOGENOM" id="CLU_029628_0_0_1"/>
<feature type="compositionally biased region" description="Polar residues" evidence="1">
    <location>
        <begin position="171"/>
        <end position="185"/>
    </location>
</feature>
<dbReference type="InParanoid" id="W2RTD4"/>
<dbReference type="PANTHER" id="PTHR22794:SF2">
    <property type="entry name" value="THAP DOMAIN-CONTAINING PROTEIN 11"/>
    <property type="match status" value="1"/>
</dbReference>
<dbReference type="EMBL" id="KB822721">
    <property type="protein sequence ID" value="ETN39580.1"/>
    <property type="molecule type" value="Genomic_DNA"/>
</dbReference>
<dbReference type="GeneID" id="19973145"/>